<comment type="function">
    <text evidence="1">Could be involved in insertion of integral membrane proteins into the membrane.</text>
</comment>
<dbReference type="OrthoDB" id="9801753at2"/>
<protein>
    <recommendedName>
        <fullName evidence="1">Putative membrane protein insertion efficiency factor</fullName>
    </recommendedName>
</protein>
<dbReference type="EMBL" id="WDIP01000002">
    <property type="protein sequence ID" value="KAB5886465.1"/>
    <property type="molecule type" value="Genomic_DNA"/>
</dbReference>
<dbReference type="Pfam" id="PF01809">
    <property type="entry name" value="YidD"/>
    <property type="match status" value="1"/>
</dbReference>
<reference evidence="3 5" key="2">
    <citation type="journal article" date="2019" name="Nat. Med.">
        <title>A library of human gut bacterial isolates paired with longitudinal multiomics data enables mechanistic microbiome research.</title>
        <authorList>
            <person name="Poyet M."/>
            <person name="Groussin M."/>
            <person name="Gibbons S.M."/>
            <person name="Avila-Pacheco J."/>
            <person name="Jiang X."/>
            <person name="Kearney S.M."/>
            <person name="Perrotta A.R."/>
            <person name="Berdy B."/>
            <person name="Zhao S."/>
            <person name="Lieberman T.D."/>
            <person name="Swanson P.K."/>
            <person name="Smith M."/>
            <person name="Roesemann S."/>
            <person name="Alexander J.E."/>
            <person name="Rich S.A."/>
            <person name="Livny J."/>
            <person name="Vlamakis H."/>
            <person name="Clish C."/>
            <person name="Bullock K."/>
            <person name="Deik A."/>
            <person name="Scott J."/>
            <person name="Pierce K.A."/>
            <person name="Xavier R.J."/>
            <person name="Alm E.J."/>
        </authorList>
    </citation>
    <scope>NUCLEOTIDE SEQUENCE [LARGE SCALE GENOMIC DNA]</scope>
    <source>
        <strain evidence="3 5">BIOML-A105</strain>
    </source>
</reference>
<dbReference type="SMART" id="SM01234">
    <property type="entry name" value="Haemolytic"/>
    <property type="match status" value="1"/>
</dbReference>
<proteinExistence type="inferred from homology"/>
<dbReference type="PANTHER" id="PTHR33383:SF1">
    <property type="entry name" value="MEMBRANE PROTEIN INSERTION EFFICIENCY FACTOR-RELATED"/>
    <property type="match status" value="1"/>
</dbReference>
<sequence length="110" mass="12861">MSKGHHRNWMVRLIRWYQKHISAHTAPRCRYYPSCSSYAIQAIERFGCLKGGLLALLRLLRCNQWNRGGIDDVPQLYSLFYRCSWSKAHEEPRLTPLDVDEPIGDKENGL</sequence>
<gene>
    <name evidence="3" type="primary">yidD</name>
    <name evidence="2" type="ORF">C8077_09275</name>
    <name evidence="3" type="ORF">GA629_03915</name>
</gene>
<name>A0A2R4G5D1_BIFAD</name>
<accession>A0A2R4G5D1</accession>
<evidence type="ECO:0000313" key="4">
    <source>
        <dbReference type="Proteomes" id="UP000241454"/>
    </source>
</evidence>
<dbReference type="HAMAP" id="MF_00386">
    <property type="entry name" value="UPF0161_YidD"/>
    <property type="match status" value="1"/>
</dbReference>
<dbReference type="AlphaFoldDB" id="A0A2R4G5D1"/>
<dbReference type="Proteomes" id="UP000470200">
    <property type="component" value="Unassembled WGS sequence"/>
</dbReference>
<comment type="similarity">
    <text evidence="1">Belongs to the UPF0161 family.</text>
</comment>
<organism evidence="2 4">
    <name type="scientific">Bifidobacterium adolescentis</name>
    <dbReference type="NCBI Taxonomy" id="1680"/>
    <lineage>
        <taxon>Bacteria</taxon>
        <taxon>Bacillati</taxon>
        <taxon>Actinomycetota</taxon>
        <taxon>Actinomycetes</taxon>
        <taxon>Bifidobacteriales</taxon>
        <taxon>Bifidobacteriaceae</taxon>
        <taxon>Bifidobacterium</taxon>
    </lineage>
</organism>
<reference evidence="2 4" key="1">
    <citation type="submission" date="2018-03" db="EMBL/GenBank/DDBJ databases">
        <authorList>
            <person name="Keele B.F."/>
        </authorList>
    </citation>
    <scope>NUCLEOTIDE SEQUENCE [LARGE SCALE GENOMIC DNA]</scope>
    <source>
        <strain evidence="2 4">1-11</strain>
    </source>
</reference>
<dbReference type="GO" id="GO:0005886">
    <property type="term" value="C:plasma membrane"/>
    <property type="evidence" value="ECO:0007669"/>
    <property type="project" value="UniProtKB-SubCell"/>
</dbReference>
<keyword evidence="1" id="KW-0472">Membrane</keyword>
<dbReference type="EMBL" id="CP028341">
    <property type="protein sequence ID" value="AVT46041.1"/>
    <property type="molecule type" value="Genomic_DNA"/>
</dbReference>
<dbReference type="InterPro" id="IPR002696">
    <property type="entry name" value="Membr_insert_effic_factor_YidD"/>
</dbReference>
<keyword evidence="1" id="KW-1003">Cell membrane</keyword>
<evidence type="ECO:0000313" key="3">
    <source>
        <dbReference type="EMBL" id="KAB5886465.1"/>
    </source>
</evidence>
<evidence type="ECO:0000313" key="2">
    <source>
        <dbReference type="EMBL" id="AVT46041.1"/>
    </source>
</evidence>
<evidence type="ECO:0000313" key="5">
    <source>
        <dbReference type="Proteomes" id="UP000470200"/>
    </source>
</evidence>
<dbReference type="Proteomes" id="UP000241454">
    <property type="component" value="Chromosome"/>
</dbReference>
<dbReference type="PANTHER" id="PTHR33383">
    <property type="entry name" value="MEMBRANE PROTEIN INSERTION EFFICIENCY FACTOR-RELATED"/>
    <property type="match status" value="1"/>
</dbReference>
<comment type="subcellular location">
    <subcellularLocation>
        <location evidence="1">Cell membrane</location>
        <topology evidence="1">Peripheral membrane protein</topology>
        <orientation evidence="1">Cytoplasmic side</orientation>
    </subcellularLocation>
</comment>
<evidence type="ECO:0000256" key="1">
    <source>
        <dbReference type="HAMAP-Rule" id="MF_00386"/>
    </source>
</evidence>
<dbReference type="NCBIfam" id="TIGR00278">
    <property type="entry name" value="membrane protein insertion efficiency factor YidD"/>
    <property type="match status" value="1"/>
</dbReference>